<organism evidence="4 5">
    <name type="scientific">Halopelagius longus</name>
    <dbReference type="NCBI Taxonomy" id="1236180"/>
    <lineage>
        <taxon>Archaea</taxon>
        <taxon>Methanobacteriati</taxon>
        <taxon>Methanobacteriota</taxon>
        <taxon>Stenosarchaea group</taxon>
        <taxon>Halobacteria</taxon>
        <taxon>Halobacteriales</taxon>
        <taxon>Haloferacaceae</taxon>
    </lineage>
</organism>
<evidence type="ECO:0000313" key="4">
    <source>
        <dbReference type="EMBL" id="RDI69636.1"/>
    </source>
</evidence>
<evidence type="ECO:0000259" key="3">
    <source>
        <dbReference type="Pfam" id="PF00582"/>
    </source>
</evidence>
<keyword evidence="5" id="KW-1185">Reference proteome</keyword>
<sequence>MSIFDGHPPSRRNRASGANCPAGTPPSRSAARGRRYGLRRNVSTNGLCYRLTFWGRRKLRRAEPRRQTRANQIRRRIDLGRVAPVRPPAPIFFGRPHLAVSVARLVMNVVTDASAGGRTHDRPSARLEPVRPQYAAQNRHTAESLRCAYVCSRVARAMDAKPSDDLSSDPLTEGNRSSPSTRGSVKPRHDGGSDEEGPILVPIRNDESTTQAFTYAVALADATGRELVFLDPVPVTTQPLDDSERKSCLAEERAARARSVSDGAVSATGIVRTGNTVASAVERAVTSVGARTVVVEESPADGVLSGLRPSTGERIAAGVDVDVVRPNGRGTLDDVRSILVPVAGGPHSGLAVDAARALAAATGAWIDLLYVTAADAAEADRDAGQAVLSEASSRLSSFDRVDTWSLEAEPKADVADVLVQQAGYYDAVVMGAPTKGRLRRFVSGSTTESVAESAEVPVVVVSDSTGRSWDERTVASDAEDD</sequence>
<feature type="domain" description="UspA" evidence="3">
    <location>
        <begin position="336"/>
        <end position="461"/>
    </location>
</feature>
<comment type="caution">
    <text evidence="4">The sequence shown here is derived from an EMBL/GenBank/DDBJ whole genome shotgun (WGS) entry which is preliminary data.</text>
</comment>
<feature type="region of interest" description="Disordered" evidence="2">
    <location>
        <begin position="159"/>
        <end position="200"/>
    </location>
</feature>
<dbReference type="InterPro" id="IPR006015">
    <property type="entry name" value="Universal_stress_UspA"/>
</dbReference>
<reference evidence="4 5" key="1">
    <citation type="submission" date="2018-07" db="EMBL/GenBank/DDBJ databases">
        <title>Genome sequence of extremly halophilic archaeon Halopelagius longus strain BC12-B1.</title>
        <authorList>
            <person name="Zhang X."/>
        </authorList>
    </citation>
    <scope>NUCLEOTIDE SEQUENCE [LARGE SCALE GENOMIC DNA]</scope>
    <source>
        <strain evidence="4 5">BC12-B1</strain>
    </source>
</reference>
<dbReference type="EMBL" id="QQST01000004">
    <property type="protein sequence ID" value="RDI69636.1"/>
    <property type="molecule type" value="Genomic_DNA"/>
</dbReference>
<comment type="similarity">
    <text evidence="1">Belongs to the universal stress protein A family.</text>
</comment>
<dbReference type="Gene3D" id="3.40.50.620">
    <property type="entry name" value="HUPs"/>
    <property type="match status" value="2"/>
</dbReference>
<dbReference type="InterPro" id="IPR006016">
    <property type="entry name" value="UspA"/>
</dbReference>
<name>A0A370IFZ4_9EURY</name>
<dbReference type="SUPFAM" id="SSF52402">
    <property type="entry name" value="Adenine nucleotide alpha hydrolases-like"/>
    <property type="match status" value="2"/>
</dbReference>
<evidence type="ECO:0000313" key="5">
    <source>
        <dbReference type="Proteomes" id="UP000255421"/>
    </source>
</evidence>
<dbReference type="Proteomes" id="UP000255421">
    <property type="component" value="Unassembled WGS sequence"/>
</dbReference>
<dbReference type="InterPro" id="IPR014729">
    <property type="entry name" value="Rossmann-like_a/b/a_fold"/>
</dbReference>
<dbReference type="AlphaFoldDB" id="A0A370IFZ4"/>
<protein>
    <submittedName>
        <fullName evidence="4">Universal stress protein</fullName>
    </submittedName>
</protein>
<dbReference type="PRINTS" id="PR01438">
    <property type="entry name" value="UNVRSLSTRESS"/>
</dbReference>
<evidence type="ECO:0000256" key="1">
    <source>
        <dbReference type="ARBA" id="ARBA00008791"/>
    </source>
</evidence>
<dbReference type="CDD" id="cd00293">
    <property type="entry name" value="USP-like"/>
    <property type="match status" value="1"/>
</dbReference>
<dbReference type="Pfam" id="PF00582">
    <property type="entry name" value="Usp"/>
    <property type="match status" value="2"/>
</dbReference>
<feature type="region of interest" description="Disordered" evidence="2">
    <location>
        <begin position="1"/>
        <end position="37"/>
    </location>
</feature>
<accession>A0A370IFZ4</accession>
<dbReference type="PANTHER" id="PTHR46268:SF6">
    <property type="entry name" value="UNIVERSAL STRESS PROTEIN UP12"/>
    <property type="match status" value="1"/>
</dbReference>
<gene>
    <name evidence="4" type="ORF">DWB78_17845</name>
</gene>
<proteinExistence type="inferred from homology"/>
<evidence type="ECO:0000256" key="2">
    <source>
        <dbReference type="SAM" id="MobiDB-lite"/>
    </source>
</evidence>
<dbReference type="PANTHER" id="PTHR46268">
    <property type="entry name" value="STRESS RESPONSE PROTEIN NHAX"/>
    <property type="match status" value="1"/>
</dbReference>
<feature type="compositionally biased region" description="Polar residues" evidence="2">
    <location>
        <begin position="174"/>
        <end position="183"/>
    </location>
</feature>
<feature type="domain" description="UspA" evidence="3">
    <location>
        <begin position="198"/>
        <end position="324"/>
    </location>
</feature>